<accession>A0A0F9LG99</accession>
<sequence length="293" mass="33790">MKFVKNDFNCEHIETILDGMSVICKSCGLVINDENLVSNFPRVYNGVGSDKRQHEVLDPFGISKTVIRVGKRELDNVKPSFQRIIKKDRWYSYTAERKVQSLKILVMGFLTNNGIDNKNISRSANRYILKTKLINLQGSSLECYVSAILMYVFRECKMPFGVKKITAYFDVKKYSLVFKLFRRIIKEYKLPNLPPLQLYNYIRYYVNKVSNICGFNGKVSMVLWKGCLDFMGKLKDSNMCGRNKLCDTAGIIYYVSKNNNLGITQDVISDILSVSSVSLRNVFKKIKNLKYDD</sequence>
<name>A0A0F9LG99_9ZZZZ</name>
<evidence type="ECO:0008006" key="2">
    <source>
        <dbReference type="Google" id="ProtNLM"/>
    </source>
</evidence>
<dbReference type="InterPro" id="IPR036915">
    <property type="entry name" value="Cyclin-like_sf"/>
</dbReference>
<dbReference type="AlphaFoldDB" id="A0A0F9LG99"/>
<comment type="caution">
    <text evidence="1">The sequence shown here is derived from an EMBL/GenBank/DDBJ whole genome shotgun (WGS) entry which is preliminary data.</text>
</comment>
<protein>
    <recommendedName>
        <fullName evidence="2">Transcription factor TFIIB cyclin-like domain-containing protein</fullName>
    </recommendedName>
</protein>
<dbReference type="SUPFAM" id="SSF47954">
    <property type="entry name" value="Cyclin-like"/>
    <property type="match status" value="1"/>
</dbReference>
<organism evidence="1">
    <name type="scientific">marine sediment metagenome</name>
    <dbReference type="NCBI Taxonomy" id="412755"/>
    <lineage>
        <taxon>unclassified sequences</taxon>
        <taxon>metagenomes</taxon>
        <taxon>ecological metagenomes</taxon>
    </lineage>
</organism>
<reference evidence="1" key="1">
    <citation type="journal article" date="2015" name="Nature">
        <title>Complex archaea that bridge the gap between prokaryotes and eukaryotes.</title>
        <authorList>
            <person name="Spang A."/>
            <person name="Saw J.H."/>
            <person name="Jorgensen S.L."/>
            <person name="Zaremba-Niedzwiedzka K."/>
            <person name="Martijn J."/>
            <person name="Lind A.E."/>
            <person name="van Eijk R."/>
            <person name="Schleper C."/>
            <person name="Guy L."/>
            <person name="Ettema T.J."/>
        </authorList>
    </citation>
    <scope>NUCLEOTIDE SEQUENCE</scope>
</reference>
<dbReference type="Gene3D" id="1.10.472.170">
    <property type="match status" value="1"/>
</dbReference>
<dbReference type="EMBL" id="LAZR01006203">
    <property type="protein sequence ID" value="KKM93949.1"/>
    <property type="molecule type" value="Genomic_DNA"/>
</dbReference>
<evidence type="ECO:0000313" key="1">
    <source>
        <dbReference type="EMBL" id="KKM93949.1"/>
    </source>
</evidence>
<gene>
    <name evidence="1" type="ORF">LCGC14_1203190</name>
</gene>
<proteinExistence type="predicted"/>